<protein>
    <submittedName>
        <fullName evidence="3">Uncharacterized protein</fullName>
    </submittedName>
</protein>
<feature type="region of interest" description="Disordered" evidence="1">
    <location>
        <begin position="159"/>
        <end position="196"/>
    </location>
</feature>
<name>A0ABP0C1Q0_9PEZI</name>
<keyword evidence="4" id="KW-1185">Reference proteome</keyword>
<comment type="caution">
    <text evidence="3">The sequence shown here is derived from an EMBL/GenBank/DDBJ whole genome shotgun (WGS) entry which is preliminary data.</text>
</comment>
<dbReference type="Proteomes" id="UP001642405">
    <property type="component" value="Unassembled WGS sequence"/>
</dbReference>
<feature type="transmembrane region" description="Helical" evidence="2">
    <location>
        <begin position="119"/>
        <end position="141"/>
    </location>
</feature>
<evidence type="ECO:0000256" key="1">
    <source>
        <dbReference type="SAM" id="MobiDB-lite"/>
    </source>
</evidence>
<accession>A0ABP0C1Q0</accession>
<evidence type="ECO:0000313" key="4">
    <source>
        <dbReference type="Proteomes" id="UP001642405"/>
    </source>
</evidence>
<feature type="transmembrane region" description="Helical" evidence="2">
    <location>
        <begin position="89"/>
        <end position="107"/>
    </location>
</feature>
<reference evidence="3 4" key="1">
    <citation type="submission" date="2024-01" db="EMBL/GenBank/DDBJ databases">
        <authorList>
            <person name="Allen C."/>
            <person name="Tagirdzhanova G."/>
        </authorList>
    </citation>
    <scope>NUCLEOTIDE SEQUENCE [LARGE SCALE GENOMIC DNA]</scope>
</reference>
<dbReference type="EMBL" id="CAWUHB010000034">
    <property type="protein sequence ID" value="CAK7225913.1"/>
    <property type="molecule type" value="Genomic_DNA"/>
</dbReference>
<sequence length="196" mass="21343">MTPAWASNLATSLCESISRSTTTVHSTITRTITYTLSRISSSSNFRTTAASVMSNLPSQDQAMTGTPKTSIGNATPAAPDPHGLSTDGGFAKVVIVVSVLLFIALYRKYGKAVFYPVQGLLILLLWSITEACTVMVVVLCWELALMRHILKQCLELPPEEESPDIEEGYVIPEKRASTNDKGLAEQGGFHRVERRP</sequence>
<keyword evidence="2" id="KW-0812">Transmembrane</keyword>
<evidence type="ECO:0000313" key="3">
    <source>
        <dbReference type="EMBL" id="CAK7225913.1"/>
    </source>
</evidence>
<evidence type="ECO:0000256" key="2">
    <source>
        <dbReference type="SAM" id="Phobius"/>
    </source>
</evidence>
<keyword evidence="2" id="KW-0472">Membrane</keyword>
<organism evidence="3 4">
    <name type="scientific">Sporothrix curviconia</name>
    <dbReference type="NCBI Taxonomy" id="1260050"/>
    <lineage>
        <taxon>Eukaryota</taxon>
        <taxon>Fungi</taxon>
        <taxon>Dikarya</taxon>
        <taxon>Ascomycota</taxon>
        <taxon>Pezizomycotina</taxon>
        <taxon>Sordariomycetes</taxon>
        <taxon>Sordariomycetidae</taxon>
        <taxon>Ophiostomatales</taxon>
        <taxon>Ophiostomataceae</taxon>
        <taxon>Sporothrix</taxon>
    </lineage>
</organism>
<gene>
    <name evidence="3" type="ORF">SCUCBS95973_006025</name>
</gene>
<proteinExistence type="predicted"/>
<keyword evidence="2" id="KW-1133">Transmembrane helix</keyword>